<dbReference type="Pfam" id="PF25591">
    <property type="entry name" value="LRV_2"/>
    <property type="match status" value="1"/>
</dbReference>
<proteinExistence type="predicted"/>
<gene>
    <name evidence="4" type="ORF">M3M28_03045</name>
</gene>
<organism evidence="4">
    <name type="scientific">Gulosibacter sediminis</name>
    <dbReference type="NCBI Taxonomy" id="1729695"/>
    <lineage>
        <taxon>Bacteria</taxon>
        <taxon>Bacillati</taxon>
        <taxon>Actinomycetota</taxon>
        <taxon>Actinomycetes</taxon>
        <taxon>Micrococcales</taxon>
        <taxon>Microbacteriaceae</taxon>
        <taxon>Gulosibacter</taxon>
    </lineage>
</organism>
<name>A0ABY4N0J1_9MICO</name>
<keyword evidence="2" id="KW-0812">Transmembrane</keyword>
<dbReference type="EMBL" id="CP097160">
    <property type="protein sequence ID" value="UQN15460.1"/>
    <property type="molecule type" value="Genomic_DNA"/>
</dbReference>
<dbReference type="InterPro" id="IPR057893">
    <property type="entry name" value="LRV_2"/>
</dbReference>
<feature type="region of interest" description="Disordered" evidence="1">
    <location>
        <begin position="58"/>
        <end position="114"/>
    </location>
</feature>
<accession>A0ABY4N0J1</accession>
<keyword evidence="2" id="KW-0472">Membrane</keyword>
<feature type="transmembrane region" description="Helical" evidence="2">
    <location>
        <begin position="157"/>
        <end position="182"/>
    </location>
</feature>
<feature type="region of interest" description="Disordered" evidence="1">
    <location>
        <begin position="1"/>
        <end position="21"/>
    </location>
</feature>
<feature type="domain" description="Leucine rich repeat variant" evidence="3">
    <location>
        <begin position="9"/>
        <end position="68"/>
    </location>
</feature>
<evidence type="ECO:0000256" key="1">
    <source>
        <dbReference type="SAM" id="MobiDB-lite"/>
    </source>
</evidence>
<evidence type="ECO:0000256" key="2">
    <source>
        <dbReference type="SAM" id="Phobius"/>
    </source>
</evidence>
<sequence length="280" mass="29547">MTDREPGSFTAEELASPSTDAATLARAAAVRPDLWSAILANPNCYPELGDWIRQQQGVQNVPPAQQQNQHGQQQAQPGQQQRQPDQQQGQYGQQQNQYGQQQGQPGQQQGGTNQFFDGAQQMAQGAKSFLNDAGQRASKRASDDPNSFLNKFTWGQVGVVIAAVVGFIGLFLPAVSASAYGFSVSASFIQSGDGVLLLILFLGTIGLTIFSGYSTQRPVLITSWVVALIAGVVSVIDAIATLANVAGSGFGPGLGIFVVLLVGLAIIAGTVLDIMQRRKG</sequence>
<protein>
    <recommendedName>
        <fullName evidence="3">Leucine rich repeat variant domain-containing protein</fullName>
    </recommendedName>
</protein>
<feature type="transmembrane region" description="Helical" evidence="2">
    <location>
        <begin position="254"/>
        <end position="275"/>
    </location>
</feature>
<keyword evidence="2" id="KW-1133">Transmembrane helix</keyword>
<reference evidence="4" key="1">
    <citation type="submission" date="2022-05" db="EMBL/GenBank/DDBJ databases">
        <title>Complete genome sequence of toluene-degrading Gulosibacter sediminis strain ACHW.36C.</title>
        <authorList>
            <person name="Wai A.C."/>
            <person name="Lai G.K."/>
            <person name="Griffin S.D."/>
            <person name="Leung F.C."/>
        </authorList>
    </citation>
    <scope>NUCLEOTIDE SEQUENCE [LARGE SCALE GENOMIC DNA]</scope>
    <source>
        <strain evidence="4">ACHW.36C</strain>
    </source>
</reference>
<feature type="transmembrane region" description="Helical" evidence="2">
    <location>
        <begin position="220"/>
        <end position="242"/>
    </location>
</feature>
<evidence type="ECO:0000313" key="4">
    <source>
        <dbReference type="EMBL" id="UQN15460.1"/>
    </source>
</evidence>
<feature type="transmembrane region" description="Helical" evidence="2">
    <location>
        <begin position="194"/>
        <end position="213"/>
    </location>
</feature>
<evidence type="ECO:0000259" key="3">
    <source>
        <dbReference type="Pfam" id="PF25591"/>
    </source>
</evidence>